<evidence type="ECO:0000313" key="1">
    <source>
        <dbReference type="EMBL" id="KIM44153.1"/>
    </source>
</evidence>
<sequence>MPVELVEIICECIVDEADKKSLSTLALTSSTFLHLVRSRRFYTIRNFPTLCSVEDAAGYSSFSKLLEESPSIGHYVREIYIAFQYHDRPERSWYCKHPNSADSHHSDELGRRTSYHKSMNALSFMLAGIPHVRVLKFGAGPDFMSWDAFLPSTQSALSSLLLQNSVISILFAGISNLPGSLLGSILQLQNLTSLTWSHISHDPADLVPLQALRVSSLNNIRDLCFSGKAIFGTEPPSELANLASLILKASVAKVEHFTCYNWYCHATLLPVEVGNLTNLKRLSLGFDYIPISYAVLPFIRNIVRGGHQSMEILELRIHDMLSTADVRAEAQGMAEFDLLLQERAFDNLQEVQFHFFCQFERIKLGFGSSYFIENVMSIITEFLPRSVSKGLKVVASAPPIPIYDWR</sequence>
<accession>A0A0C2Y2W2</accession>
<keyword evidence="2" id="KW-1185">Reference proteome</keyword>
<reference evidence="2" key="2">
    <citation type="submission" date="2015-01" db="EMBL/GenBank/DDBJ databases">
        <title>Evolutionary Origins and Diversification of the Mycorrhizal Mutualists.</title>
        <authorList>
            <consortium name="DOE Joint Genome Institute"/>
            <consortium name="Mycorrhizal Genomics Consortium"/>
            <person name="Kohler A."/>
            <person name="Kuo A."/>
            <person name="Nagy L.G."/>
            <person name="Floudas D."/>
            <person name="Copeland A."/>
            <person name="Barry K.W."/>
            <person name="Cichocki N."/>
            <person name="Veneault-Fourrey C."/>
            <person name="LaButti K."/>
            <person name="Lindquist E.A."/>
            <person name="Lipzen A."/>
            <person name="Lundell T."/>
            <person name="Morin E."/>
            <person name="Murat C."/>
            <person name="Riley R."/>
            <person name="Ohm R."/>
            <person name="Sun H."/>
            <person name="Tunlid A."/>
            <person name="Henrissat B."/>
            <person name="Grigoriev I.V."/>
            <person name="Hibbett D.S."/>
            <person name="Martin F."/>
        </authorList>
    </citation>
    <scope>NUCLEOTIDE SEQUENCE [LARGE SCALE GENOMIC DNA]</scope>
    <source>
        <strain evidence="2">h7</strain>
    </source>
</reference>
<dbReference type="SUPFAM" id="SSF52047">
    <property type="entry name" value="RNI-like"/>
    <property type="match status" value="1"/>
</dbReference>
<dbReference type="EMBL" id="KN831774">
    <property type="protein sequence ID" value="KIM44153.1"/>
    <property type="molecule type" value="Genomic_DNA"/>
</dbReference>
<dbReference type="Proteomes" id="UP000053424">
    <property type="component" value="Unassembled WGS sequence"/>
</dbReference>
<name>A0A0C2Y2W2_HEBCY</name>
<dbReference type="Gene3D" id="3.80.10.10">
    <property type="entry name" value="Ribonuclease Inhibitor"/>
    <property type="match status" value="1"/>
</dbReference>
<reference evidence="1 2" key="1">
    <citation type="submission" date="2014-04" db="EMBL/GenBank/DDBJ databases">
        <authorList>
            <consortium name="DOE Joint Genome Institute"/>
            <person name="Kuo A."/>
            <person name="Gay G."/>
            <person name="Dore J."/>
            <person name="Kohler A."/>
            <person name="Nagy L.G."/>
            <person name="Floudas D."/>
            <person name="Copeland A."/>
            <person name="Barry K.W."/>
            <person name="Cichocki N."/>
            <person name="Veneault-Fourrey C."/>
            <person name="LaButti K."/>
            <person name="Lindquist E.A."/>
            <person name="Lipzen A."/>
            <person name="Lundell T."/>
            <person name="Morin E."/>
            <person name="Murat C."/>
            <person name="Sun H."/>
            <person name="Tunlid A."/>
            <person name="Henrissat B."/>
            <person name="Grigoriev I.V."/>
            <person name="Hibbett D.S."/>
            <person name="Martin F."/>
            <person name="Nordberg H.P."/>
            <person name="Cantor M.N."/>
            <person name="Hua S.X."/>
        </authorList>
    </citation>
    <scope>NUCLEOTIDE SEQUENCE [LARGE SCALE GENOMIC DNA]</scope>
    <source>
        <strain evidence="2">h7</strain>
    </source>
</reference>
<dbReference type="AlphaFoldDB" id="A0A0C2Y2W2"/>
<gene>
    <name evidence="1" type="ORF">M413DRAFT_25615</name>
</gene>
<proteinExistence type="predicted"/>
<protein>
    <recommendedName>
        <fullName evidence="3">F-box domain-containing protein</fullName>
    </recommendedName>
</protein>
<dbReference type="InterPro" id="IPR032675">
    <property type="entry name" value="LRR_dom_sf"/>
</dbReference>
<organism evidence="1 2">
    <name type="scientific">Hebeloma cylindrosporum</name>
    <dbReference type="NCBI Taxonomy" id="76867"/>
    <lineage>
        <taxon>Eukaryota</taxon>
        <taxon>Fungi</taxon>
        <taxon>Dikarya</taxon>
        <taxon>Basidiomycota</taxon>
        <taxon>Agaricomycotina</taxon>
        <taxon>Agaricomycetes</taxon>
        <taxon>Agaricomycetidae</taxon>
        <taxon>Agaricales</taxon>
        <taxon>Agaricineae</taxon>
        <taxon>Hymenogastraceae</taxon>
        <taxon>Hebeloma</taxon>
    </lineage>
</organism>
<dbReference type="HOGENOM" id="CLU_678036_0_0_1"/>
<evidence type="ECO:0008006" key="3">
    <source>
        <dbReference type="Google" id="ProtNLM"/>
    </source>
</evidence>
<evidence type="ECO:0000313" key="2">
    <source>
        <dbReference type="Proteomes" id="UP000053424"/>
    </source>
</evidence>